<dbReference type="Gene3D" id="3.40.50.2020">
    <property type="match status" value="1"/>
</dbReference>
<dbReference type="InterPro" id="IPR049258">
    <property type="entry name" value="ODAD1_CC"/>
</dbReference>
<dbReference type="GO" id="GO:0000287">
    <property type="term" value="F:magnesium ion binding"/>
    <property type="evidence" value="ECO:0007669"/>
    <property type="project" value="TreeGrafter"/>
</dbReference>
<feature type="domain" description="Phosphoribosyltransferase" evidence="15">
    <location>
        <begin position="54"/>
        <end position="210"/>
    </location>
</feature>
<dbReference type="NCBIfam" id="TIGR01203">
    <property type="entry name" value="HGPRTase"/>
    <property type="match status" value="1"/>
</dbReference>
<dbReference type="CDD" id="cd06223">
    <property type="entry name" value="PRTases_typeI"/>
    <property type="match status" value="1"/>
</dbReference>
<keyword evidence="9" id="KW-0479">Metal-binding</keyword>
<dbReference type="GO" id="GO:0032263">
    <property type="term" value="P:GMP salvage"/>
    <property type="evidence" value="ECO:0007669"/>
    <property type="project" value="TreeGrafter"/>
</dbReference>
<dbReference type="PANTHER" id="PTHR43340:SF1">
    <property type="entry name" value="HYPOXANTHINE PHOSPHORIBOSYLTRANSFERASE"/>
    <property type="match status" value="1"/>
</dbReference>
<dbReference type="SUPFAM" id="SSF53271">
    <property type="entry name" value="PRTase-like"/>
    <property type="match status" value="1"/>
</dbReference>
<evidence type="ECO:0000256" key="10">
    <source>
        <dbReference type="ARBA" id="ARBA00022726"/>
    </source>
</evidence>
<evidence type="ECO:0000256" key="7">
    <source>
        <dbReference type="ARBA" id="ARBA00022676"/>
    </source>
</evidence>
<evidence type="ECO:0000256" key="12">
    <source>
        <dbReference type="ARBA" id="ARBA00022842"/>
    </source>
</evidence>
<dbReference type="InterPro" id="IPR050408">
    <property type="entry name" value="HGPRT"/>
</dbReference>
<dbReference type="GO" id="GO:0046100">
    <property type="term" value="P:hypoxanthine metabolic process"/>
    <property type="evidence" value="ECO:0007669"/>
    <property type="project" value="TreeGrafter"/>
</dbReference>
<sequence length="436" mass="49741">MATTSKQPEKHHIESSPLVISDSFEGYPLNFFNLPLHYRDDLKSVLIPYGLVQDRIEALASRIFSDLHIHIPEQLICMCVLKGGYRFFSDLVSKIQNENRLRNDRSLPMSLEFIRVRSYINDHSTDQTEIIGLSDLNSLKDKHILIVEDIIDTGVTMVALKKELEKFKPKTINVVSLFTKRRSDKKCIFKPDYSGFEVPDHFIVGYALDYNEYFRDLEHICVMKESGIKGQRQKLLQQLEKKQTQADVTADEYQEKSKSTKKILDQCRTGVDSLFKKIGCDRRQIDHLLQSHEGVTEDNILRYLGIIEERTNELLTAQAAIAAKEQNMSLRDRAPNLIGDGPSGPAPQVNLHLPNTDDRRDPDERDDRADDELKPLTREELKLRAAEQVKHLERKALQEQNKYNDLALSTTREKSAPGTSRGAGGDNGKAPTSRGR</sequence>
<dbReference type="InterPro" id="IPR005904">
    <property type="entry name" value="Hxn_phspho_trans"/>
</dbReference>
<comment type="similarity">
    <text evidence="4">Belongs to the purine/pyrimidine phosphoribosyltransferase family.</text>
</comment>
<feature type="region of interest" description="Disordered" evidence="14">
    <location>
        <begin position="333"/>
        <end position="380"/>
    </location>
</feature>
<evidence type="ECO:0000256" key="13">
    <source>
        <dbReference type="ARBA" id="ARBA00023054"/>
    </source>
</evidence>
<dbReference type="GO" id="GO:0006178">
    <property type="term" value="P:guanine salvage"/>
    <property type="evidence" value="ECO:0007669"/>
    <property type="project" value="TreeGrafter"/>
</dbReference>
<dbReference type="AlphaFoldDB" id="A0A814IRF7"/>
<evidence type="ECO:0000256" key="5">
    <source>
        <dbReference type="ARBA" id="ARBA00011895"/>
    </source>
</evidence>
<dbReference type="Proteomes" id="UP000663845">
    <property type="component" value="Unassembled WGS sequence"/>
</dbReference>
<comment type="cofactor">
    <cofactor evidence="1">
        <name>Mg(2+)</name>
        <dbReference type="ChEBI" id="CHEBI:18420"/>
    </cofactor>
</comment>
<protein>
    <recommendedName>
        <fullName evidence="5">hypoxanthine phosphoribosyltransferase</fullName>
        <ecNumber evidence="5">2.4.2.8</ecNumber>
    </recommendedName>
</protein>
<evidence type="ECO:0000256" key="3">
    <source>
        <dbReference type="ARBA" id="ARBA00004669"/>
    </source>
</evidence>
<name>A0A814IRF7_9BILA</name>
<feature type="region of interest" description="Disordered" evidence="14">
    <location>
        <begin position="393"/>
        <end position="436"/>
    </location>
</feature>
<evidence type="ECO:0000256" key="9">
    <source>
        <dbReference type="ARBA" id="ARBA00022723"/>
    </source>
</evidence>
<reference evidence="17" key="1">
    <citation type="submission" date="2021-02" db="EMBL/GenBank/DDBJ databases">
        <authorList>
            <person name="Nowell W R."/>
        </authorList>
    </citation>
    <scope>NUCLEOTIDE SEQUENCE</scope>
</reference>
<feature type="domain" description="ODAD1 central coiled coil region" evidence="16">
    <location>
        <begin position="229"/>
        <end position="290"/>
    </location>
</feature>
<evidence type="ECO:0000256" key="14">
    <source>
        <dbReference type="SAM" id="MobiDB-lite"/>
    </source>
</evidence>
<comment type="pathway">
    <text evidence="3">Purine metabolism; IMP biosynthesis via salvage pathway; IMP from hypoxanthine: step 1/1.</text>
</comment>
<evidence type="ECO:0000259" key="16">
    <source>
        <dbReference type="Pfam" id="PF21773"/>
    </source>
</evidence>
<accession>A0A814IRF7</accession>
<dbReference type="Pfam" id="PF00156">
    <property type="entry name" value="Pribosyltran"/>
    <property type="match status" value="1"/>
</dbReference>
<dbReference type="GO" id="GO:0005829">
    <property type="term" value="C:cytosol"/>
    <property type="evidence" value="ECO:0007669"/>
    <property type="project" value="TreeGrafter"/>
</dbReference>
<keyword evidence="11" id="KW-0547">Nucleotide-binding</keyword>
<dbReference type="FunFam" id="3.40.50.2020:FF:000053">
    <property type="entry name" value="Hypoxanthine phosphoribosyltransferase"/>
    <property type="match status" value="1"/>
</dbReference>
<keyword evidence="10" id="KW-0660">Purine salvage</keyword>
<organism evidence="17 18">
    <name type="scientific">Adineta steineri</name>
    <dbReference type="NCBI Taxonomy" id="433720"/>
    <lineage>
        <taxon>Eukaryota</taxon>
        <taxon>Metazoa</taxon>
        <taxon>Spiralia</taxon>
        <taxon>Gnathifera</taxon>
        <taxon>Rotifera</taxon>
        <taxon>Eurotatoria</taxon>
        <taxon>Bdelloidea</taxon>
        <taxon>Adinetida</taxon>
        <taxon>Adinetidae</taxon>
        <taxon>Adineta</taxon>
    </lineage>
</organism>
<dbReference type="PANTHER" id="PTHR43340">
    <property type="entry name" value="HYPOXANTHINE-GUANINE PHOSPHORIBOSYLTRANSFERASE"/>
    <property type="match status" value="1"/>
</dbReference>
<dbReference type="GO" id="GO:0006166">
    <property type="term" value="P:purine ribonucleoside salvage"/>
    <property type="evidence" value="ECO:0007669"/>
    <property type="project" value="UniProtKB-KW"/>
</dbReference>
<keyword evidence="6" id="KW-0963">Cytoplasm</keyword>
<dbReference type="InterPro" id="IPR000836">
    <property type="entry name" value="PRTase_dom"/>
</dbReference>
<feature type="compositionally biased region" description="Basic and acidic residues" evidence="14">
    <location>
        <begin position="355"/>
        <end position="380"/>
    </location>
</feature>
<dbReference type="EC" id="2.4.2.8" evidence="5"/>
<comment type="caution">
    <text evidence="17">The sequence shown here is derived from an EMBL/GenBank/DDBJ whole genome shotgun (WGS) entry which is preliminary data.</text>
</comment>
<evidence type="ECO:0000256" key="8">
    <source>
        <dbReference type="ARBA" id="ARBA00022679"/>
    </source>
</evidence>
<dbReference type="GO" id="GO:0032264">
    <property type="term" value="P:IMP salvage"/>
    <property type="evidence" value="ECO:0007669"/>
    <property type="project" value="TreeGrafter"/>
</dbReference>
<dbReference type="Pfam" id="PF21773">
    <property type="entry name" value="ODAD1_CC"/>
    <property type="match status" value="1"/>
</dbReference>
<feature type="compositionally biased region" description="Polar residues" evidence="14">
    <location>
        <begin position="398"/>
        <end position="410"/>
    </location>
</feature>
<evidence type="ECO:0000256" key="6">
    <source>
        <dbReference type="ARBA" id="ARBA00022490"/>
    </source>
</evidence>
<evidence type="ECO:0000259" key="15">
    <source>
        <dbReference type="Pfam" id="PF00156"/>
    </source>
</evidence>
<keyword evidence="12" id="KW-0460">Magnesium</keyword>
<comment type="subcellular location">
    <subcellularLocation>
        <location evidence="2">Cytoplasm</location>
    </subcellularLocation>
</comment>
<dbReference type="GO" id="GO:0000166">
    <property type="term" value="F:nucleotide binding"/>
    <property type="evidence" value="ECO:0007669"/>
    <property type="project" value="UniProtKB-KW"/>
</dbReference>
<dbReference type="InterPro" id="IPR029057">
    <property type="entry name" value="PRTase-like"/>
</dbReference>
<evidence type="ECO:0000256" key="11">
    <source>
        <dbReference type="ARBA" id="ARBA00022741"/>
    </source>
</evidence>
<evidence type="ECO:0000256" key="4">
    <source>
        <dbReference type="ARBA" id="ARBA00008391"/>
    </source>
</evidence>
<evidence type="ECO:0000313" key="17">
    <source>
        <dbReference type="EMBL" id="CAF1027832.1"/>
    </source>
</evidence>
<evidence type="ECO:0000313" key="18">
    <source>
        <dbReference type="Proteomes" id="UP000663845"/>
    </source>
</evidence>
<keyword evidence="8" id="KW-0808">Transferase</keyword>
<keyword evidence="7" id="KW-0328">Glycosyltransferase</keyword>
<gene>
    <name evidence="17" type="ORF">JYZ213_LOCUS17429</name>
</gene>
<dbReference type="GO" id="GO:0004422">
    <property type="term" value="F:hypoxanthine phosphoribosyltransferase activity"/>
    <property type="evidence" value="ECO:0007669"/>
    <property type="project" value="InterPro"/>
</dbReference>
<proteinExistence type="inferred from homology"/>
<keyword evidence="13" id="KW-0175">Coiled coil</keyword>
<dbReference type="EMBL" id="CAJNOG010000163">
    <property type="protein sequence ID" value="CAF1027832.1"/>
    <property type="molecule type" value="Genomic_DNA"/>
</dbReference>
<evidence type="ECO:0000256" key="2">
    <source>
        <dbReference type="ARBA" id="ARBA00004496"/>
    </source>
</evidence>
<evidence type="ECO:0000256" key="1">
    <source>
        <dbReference type="ARBA" id="ARBA00001946"/>
    </source>
</evidence>